<organism evidence="19 20">
    <name type="scientific">Quercus rubra</name>
    <name type="common">Northern red oak</name>
    <name type="synonym">Quercus borealis</name>
    <dbReference type="NCBI Taxonomy" id="3512"/>
    <lineage>
        <taxon>Eukaryota</taxon>
        <taxon>Viridiplantae</taxon>
        <taxon>Streptophyta</taxon>
        <taxon>Embryophyta</taxon>
        <taxon>Tracheophyta</taxon>
        <taxon>Spermatophyta</taxon>
        <taxon>Magnoliopsida</taxon>
        <taxon>eudicotyledons</taxon>
        <taxon>Gunneridae</taxon>
        <taxon>Pentapetalae</taxon>
        <taxon>rosids</taxon>
        <taxon>fabids</taxon>
        <taxon>Fagales</taxon>
        <taxon>Fagaceae</taxon>
        <taxon>Quercus</taxon>
    </lineage>
</organism>
<dbReference type="FunFam" id="1.10.287.70:FF:000037">
    <property type="entry name" value="Glutamate receptor"/>
    <property type="match status" value="1"/>
</dbReference>
<evidence type="ECO:0000256" key="12">
    <source>
        <dbReference type="ARBA" id="ARBA00023303"/>
    </source>
</evidence>
<dbReference type="FunFam" id="3.40.190.10:FF:000054">
    <property type="entry name" value="Glutamate receptor"/>
    <property type="match status" value="1"/>
</dbReference>
<sequence>MTRVWLMVLVVFCHEIFSNGVITNSSTRPSVVKVGVILAYKTAIGKVAKVAIEAAIEDVNSDPTVLAGTTIQITMHDSHNNGFLGIVETLQFMEKEKETVAIIGPLNSVIAHEISQISNELQVPLLSYAATDPTLSSLQFPFFVRTSQNDLFQMAAVAEIVDYYGWKEVIALYVDDDYGRNGIVALGDKLAGKRCKISYKAPMPPEATWDDITDVLIKVSLKESRIIIVHTYNDSLGLMVLNLANNLGMMESEFVWIATNWLSTKLDTDSPLPSDVMNDFQGVITLRMYVPDSKLKRKFVSKWNNLTKGKSANASFRLNTYGLYAYDTVWLLAHAIDAFFNQGGVISFSNDSKLTELHGGSLTLDALNIFNGGNLLLKSILQVNMSGVTGPIKFTPDKDLINPAFEVINVIGTGFRRVGYWTNYSGLSVLTPEVLYTKPPNCSSANQRLYDVIWPGQTTKLPRGWTFPKNGTQLRIGVPIRVSYREFVSQVEGTDMFNGYCIDVFTTALNLLPYAVPYILVPFGDGRNNPSSTELVRSITTGVFDAAIGDIAITTNRTRMVDFTQPYIGSGLVVVASVNELNSNAWAFLRPFTPMMWLVTSIFFLIVGVVVWILERRENDDFCGSPKKQFGTILWFSFSTLFSAQKEKTVSNLSRLVLIIWLFVVLILNSSYIASLTSILTVEQLSSPIKGIETLINSKDPIGYQQGSYARSYLVEELHIQESRLFPLNSPEDYEKALKDGAQRGGVAAVVDDRAYVELFLSTRCEFSIVGQEFTKAGWGFAFPRDSPLAIDMSSAILKLSENGELQRIHDKWLMRSACTAQGTRIEVDRLQLKSFWGLFGLCGVACFLALFVYFIILFRKFNKHFESSGRSSRIGRFQNFFMFLGEKEETVRNRFKRRQMERVSIKGVDEDESTHLCVRNREKWGSEIGEEKRRWLEYTNF</sequence>
<evidence type="ECO:0000256" key="6">
    <source>
        <dbReference type="ARBA" id="ARBA00022989"/>
    </source>
</evidence>
<comment type="subcellular location">
    <subcellularLocation>
        <location evidence="1">Membrane</location>
        <topology evidence="1">Multi-pass membrane protein</topology>
    </subcellularLocation>
</comment>
<comment type="caution">
    <text evidence="19">The sequence shown here is derived from an EMBL/GenBank/DDBJ whole genome shotgun (WGS) entry which is preliminary data.</text>
</comment>
<dbReference type="GO" id="GO:1901701">
    <property type="term" value="P:cellular response to oxygen-containing compound"/>
    <property type="evidence" value="ECO:0007669"/>
    <property type="project" value="UniProtKB-ARBA"/>
</dbReference>
<evidence type="ECO:0000256" key="16">
    <source>
        <dbReference type="SAM" id="SignalP"/>
    </source>
</evidence>
<dbReference type="GO" id="GO:0015276">
    <property type="term" value="F:ligand-gated monoatomic ion channel activity"/>
    <property type="evidence" value="ECO:0007669"/>
    <property type="project" value="InterPro"/>
</dbReference>
<keyword evidence="3 13" id="KW-0813">Transport</keyword>
<dbReference type="CDD" id="cd19990">
    <property type="entry name" value="PBP1_GABAb_receptor_plant"/>
    <property type="match status" value="1"/>
</dbReference>
<dbReference type="InterPro" id="IPR019594">
    <property type="entry name" value="Glu/Gly-bd"/>
</dbReference>
<feature type="transmembrane region" description="Helical" evidence="15">
    <location>
        <begin position="595"/>
        <end position="614"/>
    </location>
</feature>
<dbReference type="FunFam" id="3.40.190.10:FF:000175">
    <property type="entry name" value="Glutamate receptor"/>
    <property type="match status" value="1"/>
</dbReference>
<keyword evidence="20" id="KW-1185">Reference proteome</keyword>
<dbReference type="InterPro" id="IPR028082">
    <property type="entry name" value="Peripla_BP_I"/>
</dbReference>
<feature type="transmembrane region" description="Helical" evidence="15">
    <location>
        <begin position="836"/>
        <end position="859"/>
    </location>
</feature>
<evidence type="ECO:0000256" key="15">
    <source>
        <dbReference type="SAM" id="Phobius"/>
    </source>
</evidence>
<dbReference type="Gene3D" id="1.10.287.70">
    <property type="match status" value="1"/>
</dbReference>
<dbReference type="InterPro" id="IPR044440">
    <property type="entry name" value="GABAb_receptor_plant_PBP1"/>
</dbReference>
<dbReference type="EMBL" id="JAXUIC010000010">
    <property type="protein sequence ID" value="KAK4568918.1"/>
    <property type="molecule type" value="Genomic_DNA"/>
</dbReference>
<dbReference type="Pfam" id="PF10613">
    <property type="entry name" value="Lig_chan-Glu_bd"/>
    <property type="match status" value="1"/>
</dbReference>
<evidence type="ECO:0000256" key="2">
    <source>
        <dbReference type="ARBA" id="ARBA00008685"/>
    </source>
</evidence>
<dbReference type="PRINTS" id="PR01176">
    <property type="entry name" value="GABABRECEPTR"/>
</dbReference>
<evidence type="ECO:0000256" key="4">
    <source>
        <dbReference type="ARBA" id="ARBA00022692"/>
    </source>
</evidence>
<dbReference type="PRINTS" id="PR00248">
    <property type="entry name" value="GPCRMGR"/>
</dbReference>
<keyword evidence="6 15" id="KW-1133">Transmembrane helix</keyword>
<dbReference type="GO" id="GO:0016020">
    <property type="term" value="C:membrane"/>
    <property type="evidence" value="ECO:0007669"/>
    <property type="project" value="UniProtKB-SubCell"/>
</dbReference>
<dbReference type="SMART" id="SM00079">
    <property type="entry name" value="PBPe"/>
    <property type="match status" value="1"/>
</dbReference>
<keyword evidence="11 13" id="KW-1071">Ligand-gated ion channel</keyword>
<dbReference type="Pfam" id="PF01094">
    <property type="entry name" value="ANF_receptor"/>
    <property type="match status" value="1"/>
</dbReference>
<feature type="transmembrane region" description="Helical" evidence="15">
    <location>
        <begin position="656"/>
        <end position="680"/>
    </location>
</feature>
<keyword evidence="14" id="KW-1015">Disulfide bond</keyword>
<dbReference type="PIRSF" id="PIRSF037090">
    <property type="entry name" value="Iontro_Glu-like_rcpt_pln"/>
    <property type="match status" value="1"/>
</dbReference>
<dbReference type="InterPro" id="IPR000337">
    <property type="entry name" value="GPCR_3"/>
</dbReference>
<dbReference type="InterPro" id="IPR015683">
    <property type="entry name" value="Ionotropic_Glu_rcpt"/>
</dbReference>
<feature type="domain" description="Ionotropic glutamate receptor C-terminal" evidence="17">
    <location>
        <begin position="475"/>
        <end position="816"/>
    </location>
</feature>
<evidence type="ECO:0000313" key="18">
    <source>
        <dbReference type="EMBL" id="KAK4568917.1"/>
    </source>
</evidence>
<feature type="chain" id="PRO_5044710580" description="Glutamate receptor" evidence="16">
    <location>
        <begin position="21"/>
        <end position="942"/>
    </location>
</feature>
<dbReference type="CDD" id="cd13686">
    <property type="entry name" value="GluR_Plant"/>
    <property type="match status" value="1"/>
</dbReference>
<dbReference type="SUPFAM" id="SSF53822">
    <property type="entry name" value="Periplasmic binding protein-like I"/>
    <property type="match status" value="1"/>
</dbReference>
<evidence type="ECO:0000256" key="1">
    <source>
        <dbReference type="ARBA" id="ARBA00004141"/>
    </source>
</evidence>
<dbReference type="SUPFAM" id="SSF53850">
    <property type="entry name" value="Periplasmic binding protein-like II"/>
    <property type="match status" value="1"/>
</dbReference>
<dbReference type="GO" id="GO:0004930">
    <property type="term" value="F:G protein-coupled receptor activity"/>
    <property type="evidence" value="ECO:0007669"/>
    <property type="project" value="InterPro"/>
</dbReference>
<keyword evidence="8 13" id="KW-0472">Membrane</keyword>
<evidence type="ECO:0000256" key="11">
    <source>
        <dbReference type="ARBA" id="ARBA00023286"/>
    </source>
</evidence>
<dbReference type="FunFam" id="3.40.50.2300:FF:000081">
    <property type="entry name" value="Glutamate receptor"/>
    <property type="match status" value="1"/>
</dbReference>
<feature type="disulfide bond" evidence="14">
    <location>
        <begin position="765"/>
        <end position="819"/>
    </location>
</feature>
<evidence type="ECO:0000256" key="14">
    <source>
        <dbReference type="PIRSR" id="PIRSR037090-50"/>
    </source>
</evidence>
<reference evidence="19 20" key="1">
    <citation type="journal article" date="2023" name="G3 (Bethesda)">
        <title>A haplotype-resolved chromosome-scale genome for Quercus rubra L. provides insights into the genetics of adaptive traits for red oak species.</title>
        <authorList>
            <person name="Kapoor B."/>
            <person name="Jenkins J."/>
            <person name="Schmutz J."/>
            <person name="Zhebentyayeva T."/>
            <person name="Kuelheim C."/>
            <person name="Coggeshall M."/>
            <person name="Heim C."/>
            <person name="Lasky J.R."/>
            <person name="Leites L."/>
            <person name="Islam-Faridi N."/>
            <person name="Romero-Severson J."/>
            <person name="DeLeo V.L."/>
            <person name="Lucas S.M."/>
            <person name="Lazic D."/>
            <person name="Gailing O."/>
            <person name="Carlson J."/>
            <person name="Staton M."/>
        </authorList>
    </citation>
    <scope>NUCLEOTIDE SEQUENCE [LARGE SCALE GENOMIC DNA]</scope>
    <source>
        <strain evidence="19">Pseudo-F2</strain>
        <tissue evidence="18">Dormant leaf buds and twig bark tissues</tissue>
    </source>
</reference>
<keyword evidence="10" id="KW-0325">Glycoprotein</keyword>
<dbReference type="InterPro" id="IPR017103">
    <property type="entry name" value="Iontropic_Glu_rcpt_pln"/>
</dbReference>
<dbReference type="EMBL" id="JAXUIC010000010">
    <property type="protein sequence ID" value="KAK4568919.1"/>
    <property type="molecule type" value="Genomic_DNA"/>
</dbReference>
<keyword evidence="12 13" id="KW-0407">Ion channel</keyword>
<keyword evidence="5 16" id="KW-0732">Signal</keyword>
<evidence type="ECO:0000256" key="3">
    <source>
        <dbReference type="ARBA" id="ARBA00022448"/>
    </source>
</evidence>
<dbReference type="EMBL" id="JAXUIC010000010">
    <property type="protein sequence ID" value="KAK4568917.1"/>
    <property type="molecule type" value="Genomic_DNA"/>
</dbReference>
<evidence type="ECO:0000259" key="17">
    <source>
        <dbReference type="SMART" id="SM00079"/>
    </source>
</evidence>
<evidence type="ECO:0000256" key="9">
    <source>
        <dbReference type="ARBA" id="ARBA00023170"/>
    </source>
</evidence>
<evidence type="ECO:0000313" key="19">
    <source>
        <dbReference type="EMBL" id="KAK4568919.1"/>
    </source>
</evidence>
<dbReference type="InterPro" id="IPR001828">
    <property type="entry name" value="ANF_lig-bd_rcpt"/>
</dbReference>
<proteinExistence type="inferred from homology"/>
<evidence type="ECO:0000256" key="10">
    <source>
        <dbReference type="ARBA" id="ARBA00023180"/>
    </source>
</evidence>
<dbReference type="Proteomes" id="UP001324115">
    <property type="component" value="Unassembled WGS sequence"/>
</dbReference>
<dbReference type="InterPro" id="IPR001320">
    <property type="entry name" value="Iontro_rcpt_C"/>
</dbReference>
<dbReference type="Pfam" id="PF00060">
    <property type="entry name" value="Lig_chan"/>
    <property type="match status" value="1"/>
</dbReference>
<comment type="function">
    <text evidence="13">Glutamate-gated receptor that probably acts as non-selective cation channel.</text>
</comment>
<dbReference type="AlphaFoldDB" id="A0AAN7EE72"/>
<dbReference type="Gene3D" id="3.40.190.10">
    <property type="entry name" value="Periplasmic binding protein-like II"/>
    <property type="match status" value="2"/>
</dbReference>
<dbReference type="PANTHER" id="PTHR18966">
    <property type="entry name" value="IONOTROPIC GLUTAMATE RECEPTOR"/>
    <property type="match status" value="1"/>
</dbReference>
<dbReference type="GO" id="GO:0009611">
    <property type="term" value="P:response to wounding"/>
    <property type="evidence" value="ECO:0007669"/>
    <property type="project" value="UniProtKB-ARBA"/>
</dbReference>
<comment type="similarity">
    <text evidence="2 13">Belongs to the glutamate-gated ion channel (TC 1.A.10.1) family.</text>
</comment>
<name>A0AAN7EE72_QUERU</name>
<keyword evidence="9 13" id="KW-0675">Receptor</keyword>
<gene>
    <name evidence="19" type="ORF">RGQ29_004368</name>
</gene>
<keyword evidence="7 13" id="KW-0406">Ion transport</keyword>
<evidence type="ECO:0000256" key="8">
    <source>
        <dbReference type="ARBA" id="ARBA00023136"/>
    </source>
</evidence>
<keyword evidence="4 15" id="KW-0812">Transmembrane</keyword>
<evidence type="ECO:0000256" key="7">
    <source>
        <dbReference type="ARBA" id="ARBA00023065"/>
    </source>
</evidence>
<evidence type="ECO:0000256" key="5">
    <source>
        <dbReference type="ARBA" id="ARBA00022729"/>
    </source>
</evidence>
<dbReference type="Gene3D" id="3.40.50.2300">
    <property type="match status" value="2"/>
</dbReference>
<protein>
    <recommendedName>
        <fullName evidence="13">Glutamate receptor</fullName>
    </recommendedName>
</protein>
<evidence type="ECO:0000313" key="20">
    <source>
        <dbReference type="Proteomes" id="UP001324115"/>
    </source>
</evidence>
<evidence type="ECO:0000256" key="13">
    <source>
        <dbReference type="PIRNR" id="PIRNR037090"/>
    </source>
</evidence>
<accession>A0AAN7EE72</accession>
<feature type="signal peptide" evidence="16">
    <location>
        <begin position="1"/>
        <end position="20"/>
    </location>
</feature>